<dbReference type="InterPro" id="IPR036047">
    <property type="entry name" value="F-box-like_dom_sf"/>
</dbReference>
<reference evidence="2 4" key="1">
    <citation type="journal article" date="2011" name="Nature">
        <title>The Medicago genome provides insight into the evolution of rhizobial symbioses.</title>
        <authorList>
            <person name="Young N.D."/>
            <person name="Debelle F."/>
            <person name="Oldroyd G.E."/>
            <person name="Geurts R."/>
            <person name="Cannon S.B."/>
            <person name="Udvardi M.K."/>
            <person name="Benedito V.A."/>
            <person name="Mayer K.F."/>
            <person name="Gouzy J."/>
            <person name="Schoof H."/>
            <person name="Van de Peer Y."/>
            <person name="Proost S."/>
            <person name="Cook D.R."/>
            <person name="Meyers B.C."/>
            <person name="Spannagl M."/>
            <person name="Cheung F."/>
            <person name="De Mita S."/>
            <person name="Krishnakumar V."/>
            <person name="Gundlach H."/>
            <person name="Zhou S."/>
            <person name="Mudge J."/>
            <person name="Bharti A.K."/>
            <person name="Murray J.D."/>
            <person name="Naoumkina M.A."/>
            <person name="Rosen B."/>
            <person name="Silverstein K.A."/>
            <person name="Tang H."/>
            <person name="Rombauts S."/>
            <person name="Zhao P.X."/>
            <person name="Zhou P."/>
            <person name="Barbe V."/>
            <person name="Bardou P."/>
            <person name="Bechner M."/>
            <person name="Bellec A."/>
            <person name="Berger A."/>
            <person name="Berges H."/>
            <person name="Bidwell S."/>
            <person name="Bisseling T."/>
            <person name="Choisne N."/>
            <person name="Couloux A."/>
            <person name="Denny R."/>
            <person name="Deshpande S."/>
            <person name="Dai X."/>
            <person name="Doyle J.J."/>
            <person name="Dudez A.M."/>
            <person name="Farmer A.D."/>
            <person name="Fouteau S."/>
            <person name="Franken C."/>
            <person name="Gibelin C."/>
            <person name="Gish J."/>
            <person name="Goldstein S."/>
            <person name="Gonzalez A.J."/>
            <person name="Green P.J."/>
            <person name="Hallab A."/>
            <person name="Hartog M."/>
            <person name="Hua A."/>
            <person name="Humphray S.J."/>
            <person name="Jeong D.H."/>
            <person name="Jing Y."/>
            <person name="Jocker A."/>
            <person name="Kenton S.M."/>
            <person name="Kim D.J."/>
            <person name="Klee K."/>
            <person name="Lai H."/>
            <person name="Lang C."/>
            <person name="Lin S."/>
            <person name="Macmil S.L."/>
            <person name="Magdelenat G."/>
            <person name="Matthews L."/>
            <person name="McCorrison J."/>
            <person name="Monaghan E.L."/>
            <person name="Mun J.H."/>
            <person name="Najar F.Z."/>
            <person name="Nicholson C."/>
            <person name="Noirot C."/>
            <person name="O'Bleness M."/>
            <person name="Paule C.R."/>
            <person name="Poulain J."/>
            <person name="Prion F."/>
            <person name="Qin B."/>
            <person name="Qu C."/>
            <person name="Retzel E.F."/>
            <person name="Riddle C."/>
            <person name="Sallet E."/>
            <person name="Samain S."/>
            <person name="Samson N."/>
            <person name="Sanders I."/>
            <person name="Saurat O."/>
            <person name="Scarpelli C."/>
            <person name="Schiex T."/>
            <person name="Segurens B."/>
            <person name="Severin A.J."/>
            <person name="Sherrier D.J."/>
            <person name="Shi R."/>
            <person name="Sims S."/>
            <person name="Singer S.R."/>
            <person name="Sinharoy S."/>
            <person name="Sterck L."/>
            <person name="Viollet A."/>
            <person name="Wang B.B."/>
            <person name="Wang K."/>
            <person name="Wang M."/>
            <person name="Wang X."/>
            <person name="Warfsmann J."/>
            <person name="Weissenbach J."/>
            <person name="White D.D."/>
            <person name="White J.D."/>
            <person name="Wiley G.B."/>
            <person name="Wincker P."/>
            <person name="Xing Y."/>
            <person name="Yang L."/>
            <person name="Yao Z."/>
            <person name="Ying F."/>
            <person name="Zhai J."/>
            <person name="Zhou L."/>
            <person name="Zuber A."/>
            <person name="Denarie J."/>
            <person name="Dixon R.A."/>
            <person name="May G.D."/>
            <person name="Schwartz D.C."/>
            <person name="Rogers J."/>
            <person name="Quetier F."/>
            <person name="Town C.D."/>
            <person name="Roe B.A."/>
        </authorList>
    </citation>
    <scope>NUCLEOTIDE SEQUENCE [LARGE SCALE GENOMIC DNA]</scope>
    <source>
        <strain evidence="2">A17</strain>
        <strain evidence="3 4">cv. Jemalong A17</strain>
    </source>
</reference>
<dbReference type="EMBL" id="CM001219">
    <property type="protein sequence ID" value="AES72805.1"/>
    <property type="molecule type" value="Genomic_DNA"/>
</dbReference>
<organism evidence="2 4">
    <name type="scientific">Medicago truncatula</name>
    <name type="common">Barrel medic</name>
    <name type="synonym">Medicago tribuloides</name>
    <dbReference type="NCBI Taxonomy" id="3880"/>
    <lineage>
        <taxon>Eukaryota</taxon>
        <taxon>Viridiplantae</taxon>
        <taxon>Streptophyta</taxon>
        <taxon>Embryophyta</taxon>
        <taxon>Tracheophyta</taxon>
        <taxon>Spermatophyta</taxon>
        <taxon>Magnoliopsida</taxon>
        <taxon>eudicotyledons</taxon>
        <taxon>Gunneridae</taxon>
        <taxon>Pentapetalae</taxon>
        <taxon>rosids</taxon>
        <taxon>fabids</taxon>
        <taxon>Fabales</taxon>
        <taxon>Fabaceae</taxon>
        <taxon>Papilionoideae</taxon>
        <taxon>50 kb inversion clade</taxon>
        <taxon>NPAAA clade</taxon>
        <taxon>Hologalegina</taxon>
        <taxon>IRL clade</taxon>
        <taxon>Trifolieae</taxon>
        <taxon>Medicago</taxon>
    </lineage>
</organism>
<keyword evidence="4" id="KW-1185">Reference proteome</keyword>
<dbReference type="CDD" id="cd22157">
    <property type="entry name" value="F-box_AtFBW1-like"/>
    <property type="match status" value="1"/>
</dbReference>
<dbReference type="PROSITE" id="PS50181">
    <property type="entry name" value="FBOX"/>
    <property type="match status" value="1"/>
</dbReference>
<dbReference type="OMA" id="DELHFRM"/>
<dbReference type="InterPro" id="IPR050796">
    <property type="entry name" value="SCF_F-box_component"/>
</dbReference>
<protein>
    <submittedName>
        <fullName evidence="2">F-box and associated interaction domain protein</fullName>
    </submittedName>
</protein>
<dbReference type="EnsemblPlants" id="AES72805">
    <property type="protein sequence ID" value="AES72805"/>
    <property type="gene ID" value="MTR_3g095610"/>
</dbReference>
<dbReference type="Proteomes" id="UP000002051">
    <property type="component" value="Chromosome 3"/>
</dbReference>
<evidence type="ECO:0000313" key="4">
    <source>
        <dbReference type="Proteomes" id="UP000002051"/>
    </source>
</evidence>
<sequence length="157" mass="17673">MAPDSEGDHRNYVVSSLPLSKKPTGTLTSPLLSFLPFDLVEEILCRLLVKILLQLKCICKSWKSVISNDRKFSKKHLRMSKNHLIVGLNVKGTSKVRDSPILSVFNSGVPQTTQLNSPLVFGPRSEICSCDGLLCFTLVRCRAILWNPSIRKYYLRP</sequence>
<dbReference type="SUPFAM" id="SSF81383">
    <property type="entry name" value="F-box domain"/>
    <property type="match status" value="1"/>
</dbReference>
<dbReference type="PANTHER" id="PTHR31672:SF13">
    <property type="entry name" value="F-BOX PROTEIN CPR30-LIKE"/>
    <property type="match status" value="1"/>
</dbReference>
<dbReference type="InterPro" id="IPR001810">
    <property type="entry name" value="F-box_dom"/>
</dbReference>
<reference evidence="2 4" key="2">
    <citation type="journal article" date="2014" name="BMC Genomics">
        <title>An improved genome release (version Mt4.0) for the model legume Medicago truncatula.</title>
        <authorList>
            <person name="Tang H."/>
            <person name="Krishnakumar V."/>
            <person name="Bidwell S."/>
            <person name="Rosen B."/>
            <person name="Chan A."/>
            <person name="Zhou S."/>
            <person name="Gentzbittel L."/>
            <person name="Childs K.L."/>
            <person name="Yandell M."/>
            <person name="Gundlach H."/>
            <person name="Mayer K.F."/>
            <person name="Schwartz D.C."/>
            <person name="Town C.D."/>
        </authorList>
    </citation>
    <scope>GENOME REANNOTATION</scope>
    <source>
        <strain evidence="3 4">cv. Jemalong A17</strain>
    </source>
</reference>
<dbReference type="Gene3D" id="1.20.1280.50">
    <property type="match status" value="1"/>
</dbReference>
<feature type="domain" description="F-box" evidence="1">
    <location>
        <begin position="29"/>
        <end position="75"/>
    </location>
</feature>
<evidence type="ECO:0000259" key="1">
    <source>
        <dbReference type="PROSITE" id="PS50181"/>
    </source>
</evidence>
<proteinExistence type="predicted"/>
<reference evidence="3" key="3">
    <citation type="submission" date="2015-04" db="UniProtKB">
        <authorList>
            <consortium name="EnsemblPlants"/>
        </authorList>
    </citation>
    <scope>IDENTIFICATION</scope>
    <source>
        <strain evidence="3">cv. Jemalong A17</strain>
    </source>
</reference>
<dbReference type="HOGENOM" id="CLU_1680545_0_0_1"/>
<dbReference type="AlphaFoldDB" id="G7JAY3"/>
<dbReference type="PaxDb" id="3880-AES72805"/>
<accession>G7JAY3</accession>
<dbReference type="PANTHER" id="PTHR31672">
    <property type="entry name" value="BNACNNG10540D PROTEIN"/>
    <property type="match status" value="1"/>
</dbReference>
<evidence type="ECO:0000313" key="3">
    <source>
        <dbReference type="EnsemblPlants" id="AES72805"/>
    </source>
</evidence>
<evidence type="ECO:0000313" key="2">
    <source>
        <dbReference type="EMBL" id="AES72805.1"/>
    </source>
</evidence>
<dbReference type="Pfam" id="PF00646">
    <property type="entry name" value="F-box"/>
    <property type="match status" value="1"/>
</dbReference>
<gene>
    <name evidence="2" type="ordered locus">MTR_3g095610</name>
</gene>
<name>G7JAY3_MEDTR</name>
<dbReference type="SMART" id="SM00256">
    <property type="entry name" value="FBOX"/>
    <property type="match status" value="1"/>
</dbReference>